<keyword evidence="8 17" id="KW-0808">Transferase</keyword>
<dbReference type="PANTHER" id="PTHR40706:SF1">
    <property type="entry name" value="RIBOFLAVIN KINASE"/>
    <property type="match status" value="1"/>
</dbReference>
<dbReference type="PANTHER" id="PTHR40706">
    <property type="entry name" value="RIBOFLAVIN KINASE"/>
    <property type="match status" value="1"/>
</dbReference>
<evidence type="ECO:0000259" key="18">
    <source>
        <dbReference type="Pfam" id="PF01982"/>
    </source>
</evidence>
<dbReference type="InterPro" id="IPR036390">
    <property type="entry name" value="WH_DNA-bd_sf"/>
</dbReference>
<dbReference type="RefSeq" id="WP_130645723.1">
    <property type="nucleotide sequence ID" value="NZ_PGCL01000001.1"/>
</dbReference>
<evidence type="ECO:0000256" key="7">
    <source>
        <dbReference type="ARBA" id="ARBA00022643"/>
    </source>
</evidence>
<gene>
    <name evidence="17" type="primary">ribK</name>
    <name evidence="19" type="ORF">CUJ86_01115</name>
</gene>
<feature type="binding site" evidence="17">
    <location>
        <begin position="201"/>
        <end position="204"/>
    </location>
    <ligand>
        <name>CDP</name>
        <dbReference type="ChEBI" id="CHEBI:58069"/>
    </ligand>
</feature>
<evidence type="ECO:0000256" key="15">
    <source>
        <dbReference type="ARBA" id="ARBA00033116"/>
    </source>
</evidence>
<feature type="binding site" evidence="17">
    <location>
        <position position="131"/>
    </location>
    <ligand>
        <name>Mg(2+)</name>
        <dbReference type="ChEBI" id="CHEBI:18420"/>
    </ligand>
</feature>
<dbReference type="AlphaFoldDB" id="A0A483CSQ2"/>
<proteinExistence type="inferred from homology"/>
<evidence type="ECO:0000256" key="5">
    <source>
        <dbReference type="ARBA" id="ARBA00017394"/>
    </source>
</evidence>
<evidence type="ECO:0000256" key="3">
    <source>
        <dbReference type="ARBA" id="ARBA00006428"/>
    </source>
</evidence>
<comment type="similarity">
    <text evidence="3 17">Belongs to the archaeal riboflavin kinase family.</text>
</comment>
<keyword evidence="11 17" id="KW-0418">Kinase</keyword>
<evidence type="ECO:0000313" key="20">
    <source>
        <dbReference type="Proteomes" id="UP000292580"/>
    </source>
</evidence>
<protein>
    <recommendedName>
        <fullName evidence="5 17">Riboflavin kinase</fullName>
        <shortName evidence="17">RFK</shortName>
        <ecNumber evidence="4 17">2.7.1.161</ecNumber>
    </recommendedName>
    <alternativeName>
        <fullName evidence="14 17">CTP-dependent riboflavin kinase</fullName>
    </alternativeName>
    <alternativeName>
        <fullName evidence="15 17">CTP:riboflavin 5'-phosphotransferase</fullName>
    </alternativeName>
    <alternativeName>
        <fullName evidence="13 17">Flavokinase</fullName>
    </alternativeName>
</protein>
<dbReference type="InterPro" id="IPR023465">
    <property type="entry name" value="Riboflavin_kinase_dom_sf"/>
</dbReference>
<evidence type="ECO:0000256" key="1">
    <source>
        <dbReference type="ARBA" id="ARBA00003072"/>
    </source>
</evidence>
<dbReference type="InterPro" id="IPR039063">
    <property type="entry name" value="RibK_CTP-dep"/>
</dbReference>
<comment type="catalytic activity">
    <reaction evidence="16 17">
        <text>riboflavin + CTP = CDP + FMN + H(+)</text>
        <dbReference type="Rhea" id="RHEA:25021"/>
        <dbReference type="ChEBI" id="CHEBI:15378"/>
        <dbReference type="ChEBI" id="CHEBI:37563"/>
        <dbReference type="ChEBI" id="CHEBI:57986"/>
        <dbReference type="ChEBI" id="CHEBI:58069"/>
        <dbReference type="ChEBI" id="CHEBI:58210"/>
        <dbReference type="EC" id="2.7.1.161"/>
    </reaction>
</comment>
<name>A0A483CSQ2_9EURY</name>
<feature type="binding site" evidence="17">
    <location>
        <position position="196"/>
    </location>
    <ligand>
        <name>FMN</name>
        <dbReference type="ChEBI" id="CHEBI:58210"/>
    </ligand>
</feature>
<feature type="binding site" evidence="17">
    <location>
        <begin position="102"/>
        <end position="107"/>
    </location>
    <ligand>
        <name>CDP</name>
        <dbReference type="ChEBI" id="CHEBI:58069"/>
    </ligand>
</feature>
<accession>A0A483CSQ2</accession>
<evidence type="ECO:0000256" key="11">
    <source>
        <dbReference type="ARBA" id="ARBA00022777"/>
    </source>
</evidence>
<evidence type="ECO:0000256" key="6">
    <source>
        <dbReference type="ARBA" id="ARBA00022630"/>
    </source>
</evidence>
<dbReference type="InterPro" id="IPR023470">
    <property type="entry name" value="Riboflavin_kinase_archaeal"/>
</dbReference>
<keyword evidence="12 17" id="KW-0460">Magnesium</keyword>
<dbReference type="Pfam" id="PF01982">
    <property type="entry name" value="CTP-dep_RFKase"/>
    <property type="match status" value="1"/>
</dbReference>
<dbReference type="InterPro" id="IPR036388">
    <property type="entry name" value="WH-like_DNA-bd_sf"/>
</dbReference>
<dbReference type="GO" id="GO:0009231">
    <property type="term" value="P:riboflavin biosynthetic process"/>
    <property type="evidence" value="ECO:0007669"/>
    <property type="project" value="InterPro"/>
</dbReference>
<comment type="pathway">
    <text evidence="2 17">Cofactor biosynthesis; FMN biosynthesis; FMN from riboflavin (CTP route): step 1/1.</text>
</comment>
<dbReference type="Gene3D" id="1.10.10.10">
    <property type="entry name" value="Winged helix-like DNA-binding domain superfamily/Winged helix DNA-binding domain"/>
    <property type="match status" value="1"/>
</dbReference>
<sequence length="222" mass="24569">MTDAGELQCLKVIALTGGLCASQRISSQTLADALNISPQTASRRLQALESALLIARSIHPDGQYVAITPKGEEELRREFSDYARIFSEEKGRFVLTGSVISGLGEGRYYVDHPHYRAQFHDKLGFYAYPGTLNIRLNGASVGVKRRLEGLNWITIDGFHADGRTFGGARCLPCRIGDSPCAIVQPGRSHYPDEIIEIISPDRLREKFDLKDSDTVTVEVHHV</sequence>
<dbReference type="EC" id="2.7.1.161" evidence="4 17"/>
<dbReference type="GO" id="GO:0000287">
    <property type="term" value="F:magnesium ion binding"/>
    <property type="evidence" value="ECO:0007669"/>
    <property type="project" value="UniProtKB-UniRule"/>
</dbReference>
<evidence type="ECO:0000256" key="16">
    <source>
        <dbReference type="ARBA" id="ARBA00047857"/>
    </source>
</evidence>
<evidence type="ECO:0000256" key="2">
    <source>
        <dbReference type="ARBA" id="ARBA00005219"/>
    </source>
</evidence>
<dbReference type="SUPFAM" id="SSF46785">
    <property type="entry name" value="Winged helix' DNA-binding domain"/>
    <property type="match status" value="1"/>
</dbReference>
<keyword evidence="20" id="KW-1185">Reference proteome</keyword>
<keyword evidence="7 17" id="KW-0288">FMN</keyword>
<comment type="caution">
    <text evidence="17">Lacks conserved residue(s) required for the propagation of feature annotation.</text>
</comment>
<dbReference type="Gene3D" id="2.40.30.30">
    <property type="entry name" value="Riboflavin kinase-like"/>
    <property type="match status" value="1"/>
</dbReference>
<dbReference type="GO" id="GO:0000166">
    <property type="term" value="F:nucleotide binding"/>
    <property type="evidence" value="ECO:0007669"/>
    <property type="project" value="UniProtKB-UniRule"/>
</dbReference>
<evidence type="ECO:0000256" key="8">
    <source>
        <dbReference type="ARBA" id="ARBA00022679"/>
    </source>
</evidence>
<evidence type="ECO:0000256" key="10">
    <source>
        <dbReference type="ARBA" id="ARBA00022741"/>
    </source>
</evidence>
<feature type="binding site" evidence="17">
    <location>
        <position position="133"/>
    </location>
    <ligand>
        <name>Mg(2+)</name>
        <dbReference type="ChEBI" id="CHEBI:18420"/>
    </ligand>
</feature>
<dbReference type="HAMAP" id="MF_01285">
    <property type="entry name" value="Riboflavin_kinase"/>
    <property type="match status" value="1"/>
</dbReference>
<keyword evidence="10 17" id="KW-0547">Nucleotide-binding</keyword>
<feature type="binding site" evidence="17">
    <location>
        <position position="188"/>
    </location>
    <ligand>
        <name>FMN</name>
        <dbReference type="ChEBI" id="CHEBI:58210"/>
    </ligand>
</feature>
<comment type="function">
    <text evidence="1 17">Catalyzes the CTP-dependent phosphorylation of riboflavin (vitamin B2) to form flavin mononucleotide (FMN).</text>
</comment>
<dbReference type="InterPro" id="IPR011991">
    <property type="entry name" value="ArsR-like_HTH"/>
</dbReference>
<evidence type="ECO:0000256" key="9">
    <source>
        <dbReference type="ARBA" id="ARBA00022723"/>
    </source>
</evidence>
<evidence type="ECO:0000256" key="14">
    <source>
        <dbReference type="ARBA" id="ARBA00030544"/>
    </source>
</evidence>
<dbReference type="InterPro" id="IPR023602">
    <property type="entry name" value="Riboflavin_kinase_CTP-dep"/>
</dbReference>
<evidence type="ECO:0000256" key="17">
    <source>
        <dbReference type="HAMAP-Rule" id="MF_01285"/>
    </source>
</evidence>
<dbReference type="Proteomes" id="UP000292580">
    <property type="component" value="Unassembled WGS sequence"/>
</dbReference>
<dbReference type="EMBL" id="PGCL01000001">
    <property type="protein sequence ID" value="TAJ45374.1"/>
    <property type="molecule type" value="Genomic_DNA"/>
</dbReference>
<evidence type="ECO:0000256" key="12">
    <source>
        <dbReference type="ARBA" id="ARBA00022842"/>
    </source>
</evidence>
<dbReference type="GO" id="GO:0009398">
    <property type="term" value="P:FMN biosynthetic process"/>
    <property type="evidence" value="ECO:0007669"/>
    <property type="project" value="UniProtKB-UniRule"/>
</dbReference>
<feature type="domain" description="Riboflavin kinase" evidence="18">
    <location>
        <begin position="99"/>
        <end position="219"/>
    </location>
</feature>
<organism evidence="19 20">
    <name type="scientific">Methanofollis fontis</name>
    <dbReference type="NCBI Taxonomy" id="2052832"/>
    <lineage>
        <taxon>Archaea</taxon>
        <taxon>Methanobacteriati</taxon>
        <taxon>Methanobacteriota</taxon>
        <taxon>Stenosarchaea group</taxon>
        <taxon>Methanomicrobia</taxon>
        <taxon>Methanomicrobiales</taxon>
        <taxon>Methanomicrobiaceae</taxon>
        <taxon>Methanofollis</taxon>
    </lineage>
</organism>
<dbReference type="OrthoDB" id="30955at2157"/>
<evidence type="ECO:0000313" key="19">
    <source>
        <dbReference type="EMBL" id="TAJ45374.1"/>
    </source>
</evidence>
<dbReference type="GO" id="GO:0008531">
    <property type="term" value="F:riboflavin kinase activity"/>
    <property type="evidence" value="ECO:0007669"/>
    <property type="project" value="InterPro"/>
</dbReference>
<dbReference type="UniPathway" id="UPA00276">
    <property type="reaction ID" value="UER00929"/>
</dbReference>
<dbReference type="CDD" id="cd00090">
    <property type="entry name" value="HTH_ARSR"/>
    <property type="match status" value="1"/>
</dbReference>
<comment type="cofactor">
    <cofactor evidence="17">
        <name>Mg(2+)</name>
        <dbReference type="ChEBI" id="CHEBI:18420"/>
    </cofactor>
    <text evidence="17">Binds 1 Mg(2+) ion per subunit.</text>
</comment>
<dbReference type="Pfam" id="PF13412">
    <property type="entry name" value="HTH_24"/>
    <property type="match status" value="1"/>
</dbReference>
<dbReference type="SUPFAM" id="SSF82114">
    <property type="entry name" value="Riboflavin kinase-like"/>
    <property type="match status" value="1"/>
</dbReference>
<evidence type="ECO:0000256" key="13">
    <source>
        <dbReference type="ARBA" id="ARBA00029789"/>
    </source>
</evidence>
<reference evidence="19 20" key="1">
    <citation type="submission" date="2017-11" db="EMBL/GenBank/DDBJ databases">
        <title>Isolation and Characterization of Methanofollis Species from Methane Seep Offshore SW Taiwan.</title>
        <authorList>
            <person name="Teng N.-H."/>
            <person name="Lai M.-C."/>
            <person name="Chen S.-C."/>
        </authorList>
    </citation>
    <scope>NUCLEOTIDE SEQUENCE [LARGE SCALE GENOMIC DNA]</scope>
    <source>
        <strain evidence="19 20">FWC-SCC2</strain>
    </source>
</reference>
<comment type="caution">
    <text evidence="19">The sequence shown here is derived from an EMBL/GenBank/DDBJ whole genome shotgun (WGS) entry which is preliminary data.</text>
</comment>
<evidence type="ECO:0000256" key="4">
    <source>
        <dbReference type="ARBA" id="ARBA00011987"/>
    </source>
</evidence>
<keyword evidence="6 17" id="KW-0285">Flavoprotein</keyword>
<keyword evidence="9 17" id="KW-0479">Metal-binding</keyword>